<organism evidence="2 3">
    <name type="scientific">Anaeramoeba flamelloides</name>
    <dbReference type="NCBI Taxonomy" id="1746091"/>
    <lineage>
        <taxon>Eukaryota</taxon>
        <taxon>Metamonada</taxon>
        <taxon>Anaeramoebidae</taxon>
        <taxon>Anaeramoeba</taxon>
    </lineage>
</organism>
<evidence type="ECO:0000259" key="1">
    <source>
        <dbReference type="Pfam" id="PF13946"/>
    </source>
</evidence>
<dbReference type="AlphaFoldDB" id="A0AAV7ZA70"/>
<reference evidence="2" key="1">
    <citation type="submission" date="2022-08" db="EMBL/GenBank/DDBJ databases">
        <title>Novel sulphate-reducing endosymbionts in the free-living metamonad Anaeramoeba.</title>
        <authorList>
            <person name="Jerlstrom-Hultqvist J."/>
            <person name="Cepicka I."/>
            <person name="Gallot-Lavallee L."/>
            <person name="Salas-Leiva D."/>
            <person name="Curtis B.A."/>
            <person name="Zahonova K."/>
            <person name="Pipaliya S."/>
            <person name="Dacks J."/>
            <person name="Roger A.J."/>
        </authorList>
    </citation>
    <scope>NUCLEOTIDE SEQUENCE</scope>
    <source>
        <strain evidence="2">Busselton2</strain>
    </source>
</reference>
<dbReference type="EMBL" id="JANTQA010000036">
    <property type="protein sequence ID" value="KAJ3436584.1"/>
    <property type="molecule type" value="Genomic_DNA"/>
</dbReference>
<sequence length="224" mass="27826">MSQKNTKRIIVKYFKIHLFRKPTELETKQWTNNLEKSKNTKNDLSIWLKEKDEYKSIHQSQNSIVLHNLYWKWFQRRPDRSGYKHYLTLMENGERNKKTIEKEFRYSKEYQNLKHKKNTQYVNWIFGKLLYRRPSEKELNKLVSKLDEGQKSKKNLKRDLQNCNEYEKDRQIRFIKKAYWYILERQYDNEGLEFWTKQLKSGEKTKKDIFNDFFKTAEYKNKHK</sequence>
<name>A0AAV7ZA70_9EUKA</name>
<accession>A0AAV7ZA70</accession>
<dbReference type="Proteomes" id="UP001146793">
    <property type="component" value="Unassembled WGS sequence"/>
</dbReference>
<protein>
    <recommendedName>
        <fullName evidence="1">DUF4214 domain-containing protein</fullName>
    </recommendedName>
</protein>
<evidence type="ECO:0000313" key="3">
    <source>
        <dbReference type="Proteomes" id="UP001146793"/>
    </source>
</evidence>
<evidence type="ECO:0000313" key="2">
    <source>
        <dbReference type="EMBL" id="KAJ3436584.1"/>
    </source>
</evidence>
<dbReference type="InterPro" id="IPR025282">
    <property type="entry name" value="DUF4214"/>
</dbReference>
<dbReference type="InterPro" id="IPR038255">
    <property type="entry name" value="PBS_linker_sf"/>
</dbReference>
<feature type="domain" description="DUF4214" evidence="1">
    <location>
        <begin position="66"/>
        <end position="113"/>
    </location>
</feature>
<proteinExistence type="predicted"/>
<dbReference type="Gene3D" id="1.10.3130.20">
    <property type="entry name" value="Phycobilisome linker domain"/>
    <property type="match status" value="2"/>
</dbReference>
<gene>
    <name evidence="2" type="ORF">M0812_18643</name>
</gene>
<comment type="caution">
    <text evidence="2">The sequence shown here is derived from an EMBL/GenBank/DDBJ whole genome shotgun (WGS) entry which is preliminary data.</text>
</comment>
<dbReference type="Pfam" id="PF13946">
    <property type="entry name" value="DUF4214"/>
    <property type="match status" value="2"/>
</dbReference>
<feature type="domain" description="DUF4214" evidence="1">
    <location>
        <begin position="170"/>
        <end position="222"/>
    </location>
</feature>